<evidence type="ECO:0000313" key="2">
    <source>
        <dbReference type="EMBL" id="RKP04899.1"/>
    </source>
</evidence>
<organism evidence="2 3">
    <name type="scientific">Thamnocephalis sphaerospora</name>
    <dbReference type="NCBI Taxonomy" id="78915"/>
    <lineage>
        <taxon>Eukaryota</taxon>
        <taxon>Fungi</taxon>
        <taxon>Fungi incertae sedis</taxon>
        <taxon>Zoopagomycota</taxon>
        <taxon>Zoopagomycotina</taxon>
        <taxon>Zoopagomycetes</taxon>
        <taxon>Zoopagales</taxon>
        <taxon>Sigmoideomycetaceae</taxon>
        <taxon>Thamnocephalis</taxon>
    </lineage>
</organism>
<feature type="compositionally biased region" description="Low complexity" evidence="1">
    <location>
        <begin position="68"/>
        <end position="86"/>
    </location>
</feature>
<feature type="compositionally biased region" description="Polar residues" evidence="1">
    <location>
        <begin position="201"/>
        <end position="213"/>
    </location>
</feature>
<feature type="non-terminal residue" evidence="2">
    <location>
        <position position="1"/>
    </location>
</feature>
<feature type="compositionally biased region" description="Low complexity" evidence="1">
    <location>
        <begin position="184"/>
        <end position="195"/>
    </location>
</feature>
<gene>
    <name evidence="2" type="ORF">THASP1DRAFT_33282</name>
</gene>
<feature type="compositionally biased region" description="Polar residues" evidence="1">
    <location>
        <begin position="87"/>
        <end position="97"/>
    </location>
</feature>
<protein>
    <submittedName>
        <fullName evidence="2">Uncharacterized protein</fullName>
    </submittedName>
</protein>
<dbReference type="AlphaFoldDB" id="A0A4V1IVQ7"/>
<feature type="region of interest" description="Disordered" evidence="1">
    <location>
        <begin position="1"/>
        <end position="28"/>
    </location>
</feature>
<proteinExistence type="predicted"/>
<name>A0A4V1IVQ7_9FUNG</name>
<evidence type="ECO:0000313" key="3">
    <source>
        <dbReference type="Proteomes" id="UP000271241"/>
    </source>
</evidence>
<feature type="region of interest" description="Disordered" evidence="1">
    <location>
        <begin position="42"/>
        <end position="99"/>
    </location>
</feature>
<feature type="region of interest" description="Disordered" evidence="1">
    <location>
        <begin position="152"/>
        <end position="253"/>
    </location>
</feature>
<dbReference type="Proteomes" id="UP000271241">
    <property type="component" value="Unassembled WGS sequence"/>
</dbReference>
<dbReference type="EMBL" id="KZ993382">
    <property type="protein sequence ID" value="RKP04899.1"/>
    <property type="molecule type" value="Genomic_DNA"/>
</dbReference>
<sequence>SFRVSSTVPPNPNPGKSKEDASGDKNGSLAINAFDLAAAFGDPVSEPAQSSDRTRVAAIAANIPLPPSHTGTSTTPSSAITSPQPTGAQAASQSAIHSTAALPEDFDAVFASMGIGGTSATPASSARKAAEPFDFEAAFKDADFSFDSFAPQPAAAAAATSAQSTGTASRRPAPQPPTSQRSVAAASLNNASPALDDTDQTADTVKRSNSVSLEDTHDDFESRFPALPGNSPALLESTPQTTHSKEDLDLAFGSPVSTDDVPLGFEDAFGDHLGKKTSA</sequence>
<reference evidence="3" key="1">
    <citation type="journal article" date="2018" name="Nat. Microbiol.">
        <title>Leveraging single-cell genomics to expand the fungal tree of life.</title>
        <authorList>
            <person name="Ahrendt S.R."/>
            <person name="Quandt C.A."/>
            <person name="Ciobanu D."/>
            <person name="Clum A."/>
            <person name="Salamov A."/>
            <person name="Andreopoulos B."/>
            <person name="Cheng J.F."/>
            <person name="Woyke T."/>
            <person name="Pelin A."/>
            <person name="Henrissat B."/>
            <person name="Reynolds N.K."/>
            <person name="Benny G.L."/>
            <person name="Smith M.E."/>
            <person name="James T.Y."/>
            <person name="Grigoriev I.V."/>
        </authorList>
    </citation>
    <scope>NUCLEOTIDE SEQUENCE [LARGE SCALE GENOMIC DNA]</scope>
    <source>
        <strain evidence="3">RSA 1356</strain>
    </source>
</reference>
<accession>A0A4V1IVQ7</accession>
<feature type="compositionally biased region" description="Low complexity" evidence="1">
    <location>
        <begin position="152"/>
        <end position="169"/>
    </location>
</feature>
<keyword evidence="3" id="KW-1185">Reference proteome</keyword>
<evidence type="ECO:0000256" key="1">
    <source>
        <dbReference type="SAM" id="MobiDB-lite"/>
    </source>
</evidence>